<evidence type="ECO:0000313" key="2">
    <source>
        <dbReference type="EMBL" id="PLS27521.1"/>
    </source>
</evidence>
<accession>A0A2N5IZZ7</accession>
<dbReference type="Proteomes" id="UP000235034">
    <property type="component" value="Unassembled WGS sequence"/>
</dbReference>
<reference evidence="2 3" key="1">
    <citation type="submission" date="2017-07" db="EMBL/GenBank/DDBJ databases">
        <title>Bifidobacterium novel species.</title>
        <authorList>
            <person name="Lugli G.A."/>
            <person name="Milani C."/>
            <person name="Duranti S."/>
            <person name="Mangifesta M."/>
        </authorList>
    </citation>
    <scope>NUCLEOTIDE SEQUENCE [LARGE SCALE GENOMIC DNA]</scope>
    <source>
        <strain evidence="2 3">77</strain>
    </source>
</reference>
<gene>
    <name evidence="2" type="ORF">Uis4E_1553</name>
</gene>
<protein>
    <submittedName>
        <fullName evidence="2">Uncharacterized protein</fullName>
    </submittedName>
</protein>
<dbReference type="RefSeq" id="WP_101622644.1">
    <property type="nucleotide sequence ID" value="NZ_NMWT01000023.1"/>
</dbReference>
<comment type="caution">
    <text evidence="2">The sequence shown here is derived from an EMBL/GenBank/DDBJ whole genome shotgun (WGS) entry which is preliminary data.</text>
</comment>
<feature type="region of interest" description="Disordered" evidence="1">
    <location>
        <begin position="34"/>
        <end position="56"/>
    </location>
</feature>
<dbReference type="AlphaFoldDB" id="A0A2N5IZZ7"/>
<organism evidence="2 3">
    <name type="scientific">Bifidobacterium parmae</name>
    <dbReference type="NCBI Taxonomy" id="361854"/>
    <lineage>
        <taxon>Bacteria</taxon>
        <taxon>Bacillati</taxon>
        <taxon>Actinomycetota</taxon>
        <taxon>Actinomycetes</taxon>
        <taxon>Bifidobacteriales</taxon>
        <taxon>Bifidobacteriaceae</taxon>
        <taxon>Bifidobacterium</taxon>
    </lineage>
</organism>
<keyword evidence="3" id="KW-1185">Reference proteome</keyword>
<sequence length="115" mass="12738">MRLAVAMLIPVLTVLLLVLLVAWIERLDELAAGHARPYPAPPRHWSGRYSKPRSRTAEGLHPIHITIKEDIMADEPFTQPQGDSLPPDTIQPMSELASEKALAYTTDDTDDGKEA</sequence>
<dbReference type="EMBL" id="NMWT01000023">
    <property type="protein sequence ID" value="PLS27521.1"/>
    <property type="molecule type" value="Genomic_DNA"/>
</dbReference>
<evidence type="ECO:0000313" key="3">
    <source>
        <dbReference type="Proteomes" id="UP000235034"/>
    </source>
</evidence>
<name>A0A2N5IZZ7_9BIFI</name>
<feature type="region of interest" description="Disordered" evidence="1">
    <location>
        <begin position="71"/>
        <end position="115"/>
    </location>
</feature>
<evidence type="ECO:0000256" key="1">
    <source>
        <dbReference type="SAM" id="MobiDB-lite"/>
    </source>
</evidence>
<proteinExistence type="predicted"/>